<dbReference type="InterPro" id="IPR011333">
    <property type="entry name" value="SKP1/BTB/POZ_sf"/>
</dbReference>
<dbReference type="Gene3D" id="3.30.710.10">
    <property type="entry name" value="Potassium Channel Kv1.1, Chain A"/>
    <property type="match status" value="1"/>
</dbReference>
<name>A0ABQ8KRC8_9APHY</name>
<gene>
    <name evidence="3" type="ORF">C8Q71DRAFT_736575</name>
</gene>
<dbReference type="Proteomes" id="UP000814176">
    <property type="component" value="Unassembled WGS sequence"/>
</dbReference>
<comment type="caution">
    <text evidence="3">The sequence shown here is derived from an EMBL/GenBank/DDBJ whole genome shotgun (WGS) entry which is preliminary data.</text>
</comment>
<feature type="domain" description="BTB" evidence="2">
    <location>
        <begin position="45"/>
        <end position="127"/>
    </location>
</feature>
<dbReference type="CDD" id="cd18186">
    <property type="entry name" value="BTB_POZ_ZBTB_KLHL-like"/>
    <property type="match status" value="1"/>
</dbReference>
<keyword evidence="4" id="KW-1185">Reference proteome</keyword>
<dbReference type="InterPro" id="IPR000210">
    <property type="entry name" value="BTB/POZ_dom"/>
</dbReference>
<dbReference type="GeneID" id="72003289"/>
<accession>A0ABQ8KRC8</accession>
<evidence type="ECO:0000313" key="4">
    <source>
        <dbReference type="Proteomes" id="UP000814176"/>
    </source>
</evidence>
<evidence type="ECO:0000259" key="2">
    <source>
        <dbReference type="PROSITE" id="PS50097"/>
    </source>
</evidence>
<dbReference type="EMBL" id="JADCUA010000003">
    <property type="protein sequence ID" value="KAH9841358.1"/>
    <property type="molecule type" value="Genomic_DNA"/>
</dbReference>
<dbReference type="PROSITE" id="PS50097">
    <property type="entry name" value="BTB"/>
    <property type="match status" value="1"/>
</dbReference>
<organism evidence="3 4">
    <name type="scientific">Rhodofomes roseus</name>
    <dbReference type="NCBI Taxonomy" id="34475"/>
    <lineage>
        <taxon>Eukaryota</taxon>
        <taxon>Fungi</taxon>
        <taxon>Dikarya</taxon>
        <taxon>Basidiomycota</taxon>
        <taxon>Agaricomycotina</taxon>
        <taxon>Agaricomycetes</taxon>
        <taxon>Polyporales</taxon>
        <taxon>Rhodofomes</taxon>
    </lineage>
</organism>
<dbReference type="SUPFAM" id="SSF54695">
    <property type="entry name" value="POZ domain"/>
    <property type="match status" value="1"/>
</dbReference>
<feature type="region of interest" description="Disordered" evidence="1">
    <location>
        <begin position="81"/>
        <end position="102"/>
    </location>
</feature>
<feature type="compositionally biased region" description="Polar residues" evidence="1">
    <location>
        <begin position="81"/>
        <end position="93"/>
    </location>
</feature>
<reference evidence="3 4" key="1">
    <citation type="journal article" date="2021" name="Environ. Microbiol.">
        <title>Gene family expansions and transcriptome signatures uncover fungal adaptations to wood decay.</title>
        <authorList>
            <person name="Hage H."/>
            <person name="Miyauchi S."/>
            <person name="Viragh M."/>
            <person name="Drula E."/>
            <person name="Min B."/>
            <person name="Chaduli D."/>
            <person name="Navarro D."/>
            <person name="Favel A."/>
            <person name="Norest M."/>
            <person name="Lesage-Meessen L."/>
            <person name="Balint B."/>
            <person name="Merenyi Z."/>
            <person name="de Eugenio L."/>
            <person name="Morin E."/>
            <person name="Martinez A.T."/>
            <person name="Baldrian P."/>
            <person name="Stursova M."/>
            <person name="Martinez M.J."/>
            <person name="Novotny C."/>
            <person name="Magnuson J.K."/>
            <person name="Spatafora J.W."/>
            <person name="Maurice S."/>
            <person name="Pangilinan J."/>
            <person name="Andreopoulos W."/>
            <person name="LaButti K."/>
            <person name="Hundley H."/>
            <person name="Na H."/>
            <person name="Kuo A."/>
            <person name="Barry K."/>
            <person name="Lipzen A."/>
            <person name="Henrissat B."/>
            <person name="Riley R."/>
            <person name="Ahrendt S."/>
            <person name="Nagy L.G."/>
            <person name="Grigoriev I.V."/>
            <person name="Martin F."/>
            <person name="Rosso M.N."/>
        </authorList>
    </citation>
    <scope>NUCLEOTIDE SEQUENCE [LARGE SCALE GENOMIC DNA]</scope>
    <source>
        <strain evidence="3 4">CIRM-BRFM 1785</strain>
    </source>
</reference>
<evidence type="ECO:0000313" key="3">
    <source>
        <dbReference type="EMBL" id="KAH9841358.1"/>
    </source>
</evidence>
<protein>
    <recommendedName>
        <fullName evidence="2">BTB domain-containing protein</fullName>
    </recommendedName>
</protein>
<proteinExistence type="predicted"/>
<sequence>MDHDQEHLQPDSPLMTMSHSFLHDEMLKLSIPGPSRDPTYYIGDGNTVLLVDNTLFKVHRSILMKDKSAFETMFQLSAETDSARSDSSMTVTEGESDDNPIRLQGDTADEFRALLWALYALPHELMSATTSDANCTLLVNLARVAHKYQFRSVETWVLSAVHNFYSRPGAFDPVPTTTPPTLPPAAPASAPPSLEQLTELAALCERADLLDLAIARWKKQIGEGRDLALAINIGERLSLRPILGLAYHAMMLKGRAHWETESTLGRDQRIRLLSGYYALTKLWDALPAQPPPLSHSARCTGNQRCNKAFGQLWKYVLEMGTEVLPGLQREDVLTKLLLAESTMKMLLENNGHLLVGADGLPACKESALAVTAFKVREFKDSLTDHFMDDVC</sequence>
<evidence type="ECO:0000256" key="1">
    <source>
        <dbReference type="SAM" id="MobiDB-lite"/>
    </source>
</evidence>
<dbReference type="RefSeq" id="XP_047782657.1">
    <property type="nucleotide sequence ID" value="XM_047922557.1"/>
</dbReference>